<dbReference type="PROSITE" id="PS50966">
    <property type="entry name" value="ZF_SWIM"/>
    <property type="match status" value="1"/>
</dbReference>
<dbReference type="EMBL" id="ANJA01003140">
    <property type="protein sequence ID" value="ETO65850.1"/>
    <property type="molecule type" value="Genomic_DNA"/>
</dbReference>
<dbReference type="Proteomes" id="UP000028582">
    <property type="component" value="Unassembled WGS sequence"/>
</dbReference>
<evidence type="ECO:0000259" key="2">
    <source>
        <dbReference type="PROSITE" id="PS50966"/>
    </source>
</evidence>
<dbReference type="GO" id="GO:0008270">
    <property type="term" value="F:zinc ion binding"/>
    <property type="evidence" value="ECO:0007669"/>
    <property type="project" value="UniProtKB-KW"/>
</dbReference>
<organism evidence="3 4">
    <name type="scientific">Phytophthora nicotianae P1976</name>
    <dbReference type="NCBI Taxonomy" id="1317066"/>
    <lineage>
        <taxon>Eukaryota</taxon>
        <taxon>Sar</taxon>
        <taxon>Stramenopiles</taxon>
        <taxon>Oomycota</taxon>
        <taxon>Peronosporomycetes</taxon>
        <taxon>Peronosporales</taxon>
        <taxon>Peronosporaceae</taxon>
        <taxon>Phytophthora</taxon>
    </lineage>
</organism>
<evidence type="ECO:0000256" key="1">
    <source>
        <dbReference type="PROSITE-ProRule" id="PRU00325"/>
    </source>
</evidence>
<sequence>MQFVSNLVSEHACELIYEQYVYAPTKGKYNYYEPVPNVYLVQHDCDDEDALDEPKSEYSITMRDWSCSCLVMSSRLLPCRHVFFLRKALGCENIIPT</sequence>
<dbReference type="AlphaFoldDB" id="A0A080ZGT9"/>
<dbReference type="OrthoDB" id="144257at2759"/>
<keyword evidence="1" id="KW-0862">Zinc</keyword>
<reference evidence="3 4" key="1">
    <citation type="submission" date="2013-11" db="EMBL/GenBank/DDBJ databases">
        <title>The Genome Sequence of Phytophthora parasitica P1976.</title>
        <authorList>
            <consortium name="The Broad Institute Genomics Platform"/>
            <person name="Russ C."/>
            <person name="Tyler B."/>
            <person name="Panabieres F."/>
            <person name="Shan W."/>
            <person name="Tripathy S."/>
            <person name="Grunwald N."/>
            <person name="Machado M."/>
            <person name="Johnson C.S."/>
            <person name="Walker B."/>
            <person name="Young S."/>
            <person name="Zeng Q."/>
            <person name="Gargeya S."/>
            <person name="Fitzgerald M."/>
            <person name="Haas B."/>
            <person name="Abouelleil A."/>
            <person name="Allen A.W."/>
            <person name="Alvarado L."/>
            <person name="Arachchi H.M."/>
            <person name="Berlin A.M."/>
            <person name="Chapman S.B."/>
            <person name="Gainer-Dewar J."/>
            <person name="Goldberg J."/>
            <person name="Griggs A."/>
            <person name="Gujja S."/>
            <person name="Hansen M."/>
            <person name="Howarth C."/>
            <person name="Imamovic A."/>
            <person name="Ireland A."/>
            <person name="Larimer J."/>
            <person name="McCowan C."/>
            <person name="Murphy C."/>
            <person name="Pearson M."/>
            <person name="Poon T.W."/>
            <person name="Priest M."/>
            <person name="Roberts A."/>
            <person name="Saif S."/>
            <person name="Shea T."/>
            <person name="Sisk P."/>
            <person name="Sykes S."/>
            <person name="Wortman J."/>
            <person name="Nusbaum C."/>
            <person name="Birren B."/>
        </authorList>
    </citation>
    <scope>NUCLEOTIDE SEQUENCE [LARGE SCALE GENOMIC DNA]</scope>
    <source>
        <strain evidence="3 4">P1976</strain>
    </source>
</reference>
<keyword evidence="1" id="KW-0863">Zinc-finger</keyword>
<gene>
    <name evidence="3" type="ORF">F444_16886</name>
</gene>
<comment type="caution">
    <text evidence="3">The sequence shown here is derived from an EMBL/GenBank/DDBJ whole genome shotgun (WGS) entry which is preliminary data.</text>
</comment>
<name>A0A080ZGT9_PHYNI</name>
<evidence type="ECO:0000313" key="3">
    <source>
        <dbReference type="EMBL" id="ETO65850.1"/>
    </source>
</evidence>
<dbReference type="InterPro" id="IPR007527">
    <property type="entry name" value="Znf_SWIM"/>
</dbReference>
<feature type="domain" description="SWIM-type" evidence="2">
    <location>
        <begin position="58"/>
        <end position="90"/>
    </location>
</feature>
<keyword evidence="1" id="KW-0479">Metal-binding</keyword>
<evidence type="ECO:0000313" key="4">
    <source>
        <dbReference type="Proteomes" id="UP000028582"/>
    </source>
</evidence>
<protein>
    <recommendedName>
        <fullName evidence="2">SWIM-type domain-containing protein</fullName>
    </recommendedName>
</protein>
<accession>A0A080ZGT9</accession>
<proteinExistence type="predicted"/>